<protein>
    <submittedName>
        <fullName evidence="2 3">Uncharacterized protein</fullName>
    </submittedName>
</protein>
<dbReference type="EnsemblMetazoa" id="CPIJ009831-RA">
    <property type="protein sequence ID" value="CPIJ009831-PA"/>
    <property type="gene ID" value="CPIJ009831"/>
</dbReference>
<feature type="compositionally biased region" description="Polar residues" evidence="1">
    <location>
        <begin position="63"/>
        <end position="74"/>
    </location>
</feature>
<dbReference type="eggNOG" id="ENOG502QXT9">
    <property type="taxonomic scope" value="Eukaryota"/>
</dbReference>
<dbReference type="AlphaFoldDB" id="B0WS70"/>
<accession>B0WS70</accession>
<reference evidence="2" key="1">
    <citation type="submission" date="2007-03" db="EMBL/GenBank/DDBJ databases">
        <title>Annotation of Culex pipiens quinquefasciatus.</title>
        <authorList>
            <consortium name="The Broad Institute Genome Sequencing Platform"/>
            <person name="Atkinson P.W."/>
            <person name="Hemingway J."/>
            <person name="Christensen B.M."/>
            <person name="Higgs S."/>
            <person name="Kodira C."/>
            <person name="Hannick L."/>
            <person name="Megy K."/>
            <person name="O'Leary S."/>
            <person name="Pearson M."/>
            <person name="Haas B.J."/>
            <person name="Mauceli E."/>
            <person name="Wortman J.R."/>
            <person name="Lee N.H."/>
            <person name="Guigo R."/>
            <person name="Stanke M."/>
            <person name="Alvarado L."/>
            <person name="Amedeo P."/>
            <person name="Antoine C.H."/>
            <person name="Arensburger P."/>
            <person name="Bidwell S.L."/>
            <person name="Crawford M."/>
            <person name="Camaro F."/>
            <person name="Devon K."/>
            <person name="Engels R."/>
            <person name="Hammond M."/>
            <person name="Howarth C."/>
            <person name="Koehrsen M."/>
            <person name="Lawson D."/>
            <person name="Montgomery P."/>
            <person name="Nene V."/>
            <person name="Nusbaum C."/>
            <person name="Puiu D."/>
            <person name="Romero-Severson J."/>
            <person name="Severson D.W."/>
            <person name="Shumway M."/>
            <person name="Sisk P."/>
            <person name="Stolte C."/>
            <person name="Zeng Q."/>
            <person name="Eisenstadt E."/>
            <person name="Fraser-Liggett C."/>
            <person name="Strausberg R."/>
            <person name="Galagan J."/>
            <person name="Birren B."/>
            <person name="Collins F.H."/>
        </authorList>
    </citation>
    <scope>NUCLEOTIDE SEQUENCE [LARGE SCALE GENOMIC DNA]</scope>
    <source>
        <strain evidence="2">JHB</strain>
    </source>
</reference>
<dbReference type="Proteomes" id="UP000002320">
    <property type="component" value="Unassembled WGS sequence"/>
</dbReference>
<dbReference type="KEGG" id="cqu:CpipJ_CPIJ009831"/>
<gene>
    <name evidence="3" type="primary">6042436</name>
    <name evidence="2" type="ORF">CpipJ_CPIJ009831</name>
</gene>
<feature type="region of interest" description="Disordered" evidence="1">
    <location>
        <begin position="132"/>
        <end position="171"/>
    </location>
</feature>
<sequence length="341" mass="38505">MQLHSTVCTLWSTFVPPEEDHVPLEHHPPPTPKKRRSARLHQKLCTVRDRGTRPAVWRTLTTRSSKLQRQQNTAPRPLLGGDPHKQAAQGSNEAADAGPGSRVAVIAELQQRMHQMRRRRLRCTHDGSRRVFTDEHVQVQTSQRQAANVKKAKLHPEDSLSSSSSAPRHLHSSLDMGRGLVFLHGSVLKWSECDQVREAQRQEAYRIAQEQKLIAKQQQIVNQQAYAQEGVTPRPVDPFYSPILARLDKVFNSLGIVEENCRERLVCAMYKSPIKYSPHSNYVSAELSRNIRDSGDCGGAGLSEHPSITFSDSRCRLAQGIEGIACLWTHKKFIAKWSEKI</sequence>
<evidence type="ECO:0000256" key="1">
    <source>
        <dbReference type="SAM" id="MobiDB-lite"/>
    </source>
</evidence>
<evidence type="ECO:0000313" key="3">
    <source>
        <dbReference type="EnsemblMetazoa" id="CPIJ009831-PA"/>
    </source>
</evidence>
<dbReference type="InParanoid" id="B0WS70"/>
<keyword evidence="4" id="KW-1185">Reference proteome</keyword>
<proteinExistence type="predicted"/>
<dbReference type="EMBL" id="DS232065">
    <property type="protein sequence ID" value="EDS33693.1"/>
    <property type="molecule type" value="Genomic_DNA"/>
</dbReference>
<evidence type="ECO:0000313" key="4">
    <source>
        <dbReference type="Proteomes" id="UP000002320"/>
    </source>
</evidence>
<evidence type="ECO:0000313" key="2">
    <source>
        <dbReference type="EMBL" id="EDS33693.1"/>
    </source>
</evidence>
<reference evidence="3" key="2">
    <citation type="submission" date="2021-02" db="UniProtKB">
        <authorList>
            <consortium name="EnsemblMetazoa"/>
        </authorList>
    </citation>
    <scope>IDENTIFICATION</scope>
    <source>
        <strain evidence="3">JHB</strain>
    </source>
</reference>
<dbReference type="VEuPathDB" id="VectorBase:CQUJHB003407"/>
<feature type="compositionally biased region" description="Basic and acidic residues" evidence="1">
    <location>
        <begin position="18"/>
        <end position="28"/>
    </location>
</feature>
<feature type="region of interest" description="Disordered" evidence="1">
    <location>
        <begin position="63"/>
        <end position="100"/>
    </location>
</feature>
<dbReference type="VEuPathDB" id="VectorBase:CPIJ009831"/>
<dbReference type="OrthoDB" id="6334967at2759"/>
<name>B0WS70_CULQU</name>
<organism>
    <name type="scientific">Culex quinquefasciatus</name>
    <name type="common">Southern house mosquito</name>
    <name type="synonym">Culex pungens</name>
    <dbReference type="NCBI Taxonomy" id="7176"/>
    <lineage>
        <taxon>Eukaryota</taxon>
        <taxon>Metazoa</taxon>
        <taxon>Ecdysozoa</taxon>
        <taxon>Arthropoda</taxon>
        <taxon>Hexapoda</taxon>
        <taxon>Insecta</taxon>
        <taxon>Pterygota</taxon>
        <taxon>Neoptera</taxon>
        <taxon>Endopterygota</taxon>
        <taxon>Diptera</taxon>
        <taxon>Nematocera</taxon>
        <taxon>Culicoidea</taxon>
        <taxon>Culicidae</taxon>
        <taxon>Culicinae</taxon>
        <taxon>Culicini</taxon>
        <taxon>Culex</taxon>
        <taxon>Culex</taxon>
    </lineage>
</organism>
<dbReference type="HOGENOM" id="CLU_814467_0_0_1"/>
<feature type="region of interest" description="Disordered" evidence="1">
    <location>
        <begin position="18"/>
        <end position="39"/>
    </location>
</feature>